<dbReference type="AlphaFoldDB" id="A0AAN5CVD1"/>
<evidence type="ECO:0000313" key="2">
    <source>
        <dbReference type="Proteomes" id="UP001328107"/>
    </source>
</evidence>
<organism evidence="1 2">
    <name type="scientific">Pristionchus mayeri</name>
    <dbReference type="NCBI Taxonomy" id="1317129"/>
    <lineage>
        <taxon>Eukaryota</taxon>
        <taxon>Metazoa</taxon>
        <taxon>Ecdysozoa</taxon>
        <taxon>Nematoda</taxon>
        <taxon>Chromadorea</taxon>
        <taxon>Rhabditida</taxon>
        <taxon>Rhabditina</taxon>
        <taxon>Diplogasteromorpha</taxon>
        <taxon>Diplogasteroidea</taxon>
        <taxon>Neodiplogasteridae</taxon>
        <taxon>Pristionchus</taxon>
    </lineage>
</organism>
<feature type="non-terminal residue" evidence="1">
    <location>
        <position position="70"/>
    </location>
</feature>
<proteinExistence type="predicted"/>
<sequence>MELHRRQREFLRNVLVLHFIRPFDGLSLEPFSREGGRGDGRCAAERLELRIDDLPIVVHFNLQLHDITAS</sequence>
<accession>A0AAN5CVD1</accession>
<comment type="caution">
    <text evidence="1">The sequence shown here is derived from an EMBL/GenBank/DDBJ whole genome shotgun (WGS) entry which is preliminary data.</text>
</comment>
<keyword evidence="2" id="KW-1185">Reference proteome</keyword>
<dbReference type="Proteomes" id="UP001328107">
    <property type="component" value="Unassembled WGS sequence"/>
</dbReference>
<reference evidence="2" key="1">
    <citation type="submission" date="2022-10" db="EMBL/GenBank/DDBJ databases">
        <title>Genome assembly of Pristionchus species.</title>
        <authorList>
            <person name="Yoshida K."/>
            <person name="Sommer R.J."/>
        </authorList>
    </citation>
    <scope>NUCLEOTIDE SEQUENCE [LARGE SCALE GENOMIC DNA]</scope>
    <source>
        <strain evidence="2">RS5460</strain>
    </source>
</reference>
<gene>
    <name evidence="1" type="ORF">PMAYCL1PPCAC_21905</name>
</gene>
<name>A0AAN5CVD1_9BILA</name>
<dbReference type="EMBL" id="BTRK01000005">
    <property type="protein sequence ID" value="GMR51711.1"/>
    <property type="molecule type" value="Genomic_DNA"/>
</dbReference>
<evidence type="ECO:0000313" key="1">
    <source>
        <dbReference type="EMBL" id="GMR51711.1"/>
    </source>
</evidence>
<protein>
    <submittedName>
        <fullName evidence="1">Uncharacterized protein</fullName>
    </submittedName>
</protein>